<keyword evidence="4" id="KW-0131">Cell cycle</keyword>
<dbReference type="STRING" id="1798406.A3A04_02065"/>
<dbReference type="PANTHER" id="PTHR34298:SF2">
    <property type="entry name" value="SEGREGATION AND CONDENSATION PROTEIN B"/>
    <property type="match status" value="1"/>
</dbReference>
<dbReference type="PANTHER" id="PTHR34298">
    <property type="entry name" value="SEGREGATION AND CONDENSATION PROTEIN B"/>
    <property type="match status" value="1"/>
</dbReference>
<dbReference type="SUPFAM" id="SSF46785">
    <property type="entry name" value="Winged helix' DNA-binding domain"/>
    <property type="match status" value="2"/>
</dbReference>
<evidence type="ECO:0000313" key="6">
    <source>
        <dbReference type="Proteomes" id="UP000178517"/>
    </source>
</evidence>
<evidence type="ECO:0000256" key="4">
    <source>
        <dbReference type="ARBA" id="ARBA00023306"/>
    </source>
</evidence>
<sequence length="182" mass="20282">MELIPLIESLLFIHGEPLSYRELKKVTGASQEELKEAIKGLREAKKGSTSGTEILIHKDRVQLVTKAVHAPYIQKIQSNVLQEELSSAASETIAIVGYLGPISKINIDHIRGVNSGYILRNLLIRGLLERHTSTSSDTSLYAVSADFLKAMGLSHIEALPEYEKYHSLIDTFKDNYEIYKSA</sequence>
<dbReference type="InterPro" id="IPR036388">
    <property type="entry name" value="WH-like_DNA-bd_sf"/>
</dbReference>
<dbReference type="InterPro" id="IPR036390">
    <property type="entry name" value="WH_DNA-bd_sf"/>
</dbReference>
<keyword evidence="1" id="KW-0963">Cytoplasm</keyword>
<dbReference type="AlphaFoldDB" id="A0A1G1ZN87"/>
<protein>
    <submittedName>
        <fullName evidence="5">SMC-Scp complex subunit ScpB</fullName>
    </submittedName>
</protein>
<dbReference type="Pfam" id="PF04079">
    <property type="entry name" value="SMC_ScpB"/>
    <property type="match status" value="1"/>
</dbReference>
<proteinExistence type="predicted"/>
<dbReference type="Gene3D" id="1.10.10.10">
    <property type="entry name" value="Winged helix-like DNA-binding domain superfamily/Winged helix DNA-binding domain"/>
    <property type="match status" value="2"/>
</dbReference>
<reference evidence="5 6" key="1">
    <citation type="journal article" date="2016" name="Nat. Commun.">
        <title>Thousands of microbial genomes shed light on interconnected biogeochemical processes in an aquifer system.</title>
        <authorList>
            <person name="Anantharaman K."/>
            <person name="Brown C.T."/>
            <person name="Hug L.A."/>
            <person name="Sharon I."/>
            <person name="Castelle C.J."/>
            <person name="Probst A.J."/>
            <person name="Thomas B.C."/>
            <person name="Singh A."/>
            <person name="Wilkins M.J."/>
            <person name="Karaoz U."/>
            <person name="Brodie E.L."/>
            <person name="Williams K.H."/>
            <person name="Hubbard S.S."/>
            <person name="Banfield J.F."/>
        </authorList>
    </citation>
    <scope>NUCLEOTIDE SEQUENCE [LARGE SCALE GENOMIC DNA]</scope>
</reference>
<evidence type="ECO:0000256" key="3">
    <source>
        <dbReference type="ARBA" id="ARBA00022829"/>
    </source>
</evidence>
<name>A0A1G1ZN87_9BACT</name>
<accession>A0A1G1ZN87</accession>
<dbReference type="GO" id="GO:0051301">
    <property type="term" value="P:cell division"/>
    <property type="evidence" value="ECO:0007669"/>
    <property type="project" value="UniProtKB-KW"/>
</dbReference>
<dbReference type="EMBL" id="MHJI01000021">
    <property type="protein sequence ID" value="OGY65230.1"/>
    <property type="molecule type" value="Genomic_DNA"/>
</dbReference>
<evidence type="ECO:0000256" key="1">
    <source>
        <dbReference type="ARBA" id="ARBA00022490"/>
    </source>
</evidence>
<evidence type="ECO:0000313" key="5">
    <source>
        <dbReference type="EMBL" id="OGY65230.1"/>
    </source>
</evidence>
<dbReference type="NCBIfam" id="TIGR00281">
    <property type="entry name" value="SMC-Scp complex subunit ScpB"/>
    <property type="match status" value="1"/>
</dbReference>
<dbReference type="Proteomes" id="UP000178517">
    <property type="component" value="Unassembled WGS sequence"/>
</dbReference>
<gene>
    <name evidence="5" type="ORF">A3A04_02065</name>
</gene>
<dbReference type="InterPro" id="IPR005234">
    <property type="entry name" value="ScpB_csome_segregation"/>
</dbReference>
<organism evidence="5 6">
    <name type="scientific">Candidatus Harrisonbacteria bacterium RIFCSPLOWO2_01_FULL_40_28</name>
    <dbReference type="NCBI Taxonomy" id="1798406"/>
    <lineage>
        <taxon>Bacteria</taxon>
        <taxon>Candidatus Harrisoniibacteriota</taxon>
    </lineage>
</organism>
<comment type="caution">
    <text evidence="5">The sequence shown here is derived from an EMBL/GenBank/DDBJ whole genome shotgun (WGS) entry which is preliminary data.</text>
</comment>
<evidence type="ECO:0000256" key="2">
    <source>
        <dbReference type="ARBA" id="ARBA00022618"/>
    </source>
</evidence>
<keyword evidence="2" id="KW-0132">Cell division</keyword>
<dbReference type="GO" id="GO:0051304">
    <property type="term" value="P:chromosome separation"/>
    <property type="evidence" value="ECO:0007669"/>
    <property type="project" value="InterPro"/>
</dbReference>
<keyword evidence="3" id="KW-0159">Chromosome partition</keyword>